<dbReference type="AlphaFoldDB" id="A0A366FH67"/>
<protein>
    <submittedName>
        <fullName evidence="2">Uncharacterized protein</fullName>
    </submittedName>
</protein>
<accession>A0A366FH67</accession>
<reference evidence="2 3" key="1">
    <citation type="submission" date="2018-06" db="EMBL/GenBank/DDBJ databases">
        <title>Genomic Encyclopedia of Type Strains, Phase IV (KMG-IV): sequencing the most valuable type-strain genomes for metagenomic binning, comparative biology and taxonomic classification.</title>
        <authorList>
            <person name="Goeker M."/>
        </authorList>
    </citation>
    <scope>NUCLEOTIDE SEQUENCE [LARGE SCALE GENOMIC DNA]</scope>
    <source>
        <strain evidence="2 3">DSM 24875</strain>
    </source>
</reference>
<comment type="caution">
    <text evidence="2">The sequence shown here is derived from an EMBL/GenBank/DDBJ whole genome shotgun (WGS) entry which is preliminary data.</text>
</comment>
<name>A0A366FH67_9HYPH</name>
<sequence length="72" mass="7937">MRSLFDRFSSDEPAAPAAPATPILRADGQRACAVCGEPAPFGFGVRLLHNREGRWACRDHREAVEAMRETNP</sequence>
<evidence type="ECO:0000313" key="3">
    <source>
        <dbReference type="Proteomes" id="UP000253529"/>
    </source>
</evidence>
<gene>
    <name evidence="2" type="ORF">DFR50_11228</name>
</gene>
<feature type="compositionally biased region" description="Basic and acidic residues" evidence="1">
    <location>
        <begin position="1"/>
        <end position="10"/>
    </location>
</feature>
<evidence type="ECO:0000313" key="2">
    <source>
        <dbReference type="EMBL" id="RBP13059.1"/>
    </source>
</evidence>
<dbReference type="Proteomes" id="UP000253529">
    <property type="component" value="Unassembled WGS sequence"/>
</dbReference>
<organism evidence="2 3">
    <name type="scientific">Roseiarcus fermentans</name>
    <dbReference type="NCBI Taxonomy" id="1473586"/>
    <lineage>
        <taxon>Bacteria</taxon>
        <taxon>Pseudomonadati</taxon>
        <taxon>Pseudomonadota</taxon>
        <taxon>Alphaproteobacteria</taxon>
        <taxon>Hyphomicrobiales</taxon>
        <taxon>Roseiarcaceae</taxon>
        <taxon>Roseiarcus</taxon>
    </lineage>
</organism>
<dbReference type="EMBL" id="QNRK01000012">
    <property type="protein sequence ID" value="RBP13059.1"/>
    <property type="molecule type" value="Genomic_DNA"/>
</dbReference>
<proteinExistence type="predicted"/>
<feature type="region of interest" description="Disordered" evidence="1">
    <location>
        <begin position="1"/>
        <end position="22"/>
    </location>
</feature>
<keyword evidence="3" id="KW-1185">Reference proteome</keyword>
<evidence type="ECO:0000256" key="1">
    <source>
        <dbReference type="SAM" id="MobiDB-lite"/>
    </source>
</evidence>